<keyword evidence="4" id="KW-1185">Reference proteome</keyword>
<sequence>MDKAFEQAFERLPSLIYTGASIVAAGAAFAWRAFMRFARFLAEHAASAAQPAAPLQLPVATAMHVIASSICHKQKGHIKKSKCKKHVAIGAEKQPCATLALSHVSDHKKLSVKRQVVPVSRPRHEHGLSAALLECALRAAAKDGVHARSCRRQQAAAVKTSLAQNELQRRRGHGRNARKADASNGRKAARSPAHKGTDGSRRLERTCRTYVSI</sequence>
<keyword evidence="2" id="KW-0812">Transmembrane</keyword>
<feature type="region of interest" description="Disordered" evidence="1">
    <location>
        <begin position="159"/>
        <end position="213"/>
    </location>
</feature>
<name>A0A150GUL5_GONPE</name>
<proteinExistence type="predicted"/>
<gene>
    <name evidence="3" type="ORF">GPECTOR_6g484</name>
</gene>
<dbReference type="Proteomes" id="UP000075714">
    <property type="component" value="Unassembled WGS sequence"/>
</dbReference>
<evidence type="ECO:0000313" key="4">
    <source>
        <dbReference type="Proteomes" id="UP000075714"/>
    </source>
</evidence>
<reference evidence="4" key="1">
    <citation type="journal article" date="2016" name="Nat. Commun.">
        <title>The Gonium pectorale genome demonstrates co-option of cell cycle regulation during the evolution of multicellularity.</title>
        <authorList>
            <person name="Hanschen E.R."/>
            <person name="Marriage T.N."/>
            <person name="Ferris P.J."/>
            <person name="Hamaji T."/>
            <person name="Toyoda A."/>
            <person name="Fujiyama A."/>
            <person name="Neme R."/>
            <person name="Noguchi H."/>
            <person name="Minakuchi Y."/>
            <person name="Suzuki M."/>
            <person name="Kawai-Toyooka H."/>
            <person name="Smith D.R."/>
            <person name="Sparks H."/>
            <person name="Anderson J."/>
            <person name="Bakaric R."/>
            <person name="Luria V."/>
            <person name="Karger A."/>
            <person name="Kirschner M.W."/>
            <person name="Durand P.M."/>
            <person name="Michod R.E."/>
            <person name="Nozaki H."/>
            <person name="Olson B.J."/>
        </authorList>
    </citation>
    <scope>NUCLEOTIDE SEQUENCE [LARGE SCALE GENOMIC DNA]</scope>
    <source>
        <strain evidence="4">NIES-2863</strain>
    </source>
</reference>
<feature type="compositionally biased region" description="Basic and acidic residues" evidence="1">
    <location>
        <begin position="195"/>
        <end position="207"/>
    </location>
</feature>
<accession>A0A150GUL5</accession>
<protein>
    <submittedName>
        <fullName evidence="3">Uncharacterized protein</fullName>
    </submittedName>
</protein>
<keyword evidence="2" id="KW-0472">Membrane</keyword>
<evidence type="ECO:0000256" key="2">
    <source>
        <dbReference type="SAM" id="Phobius"/>
    </source>
</evidence>
<dbReference type="AlphaFoldDB" id="A0A150GUL5"/>
<comment type="caution">
    <text evidence="3">The sequence shown here is derived from an EMBL/GenBank/DDBJ whole genome shotgun (WGS) entry which is preliminary data.</text>
</comment>
<dbReference type="EMBL" id="LSYV01000007">
    <property type="protein sequence ID" value="KXZ53567.1"/>
    <property type="molecule type" value="Genomic_DNA"/>
</dbReference>
<evidence type="ECO:0000313" key="3">
    <source>
        <dbReference type="EMBL" id="KXZ53567.1"/>
    </source>
</evidence>
<evidence type="ECO:0000256" key="1">
    <source>
        <dbReference type="SAM" id="MobiDB-lite"/>
    </source>
</evidence>
<keyword evidence="2" id="KW-1133">Transmembrane helix</keyword>
<organism evidence="3 4">
    <name type="scientific">Gonium pectorale</name>
    <name type="common">Green alga</name>
    <dbReference type="NCBI Taxonomy" id="33097"/>
    <lineage>
        <taxon>Eukaryota</taxon>
        <taxon>Viridiplantae</taxon>
        <taxon>Chlorophyta</taxon>
        <taxon>core chlorophytes</taxon>
        <taxon>Chlorophyceae</taxon>
        <taxon>CS clade</taxon>
        <taxon>Chlamydomonadales</taxon>
        <taxon>Volvocaceae</taxon>
        <taxon>Gonium</taxon>
    </lineage>
</organism>
<feature type="transmembrane region" description="Helical" evidence="2">
    <location>
        <begin position="15"/>
        <end position="34"/>
    </location>
</feature>